<organism evidence="3 4">
    <name type="scientific">Candidatus Zambryskibacteria bacterium CG11_big_fil_rev_8_21_14_0_20_40_24</name>
    <dbReference type="NCBI Taxonomy" id="1975116"/>
    <lineage>
        <taxon>Bacteria</taxon>
        <taxon>Candidatus Zambryskiibacteriota</taxon>
    </lineage>
</organism>
<proteinExistence type="predicted"/>
<dbReference type="InterPro" id="IPR000326">
    <property type="entry name" value="PAP2/HPO"/>
</dbReference>
<dbReference type="EMBL" id="PCVC01000056">
    <property type="protein sequence ID" value="PIQ66844.1"/>
    <property type="molecule type" value="Genomic_DNA"/>
</dbReference>
<feature type="transmembrane region" description="Helical" evidence="1">
    <location>
        <begin position="12"/>
        <end position="33"/>
    </location>
</feature>
<feature type="domain" description="Phosphatidic acid phosphatase type 2/haloperoxidase" evidence="2">
    <location>
        <begin position="86"/>
        <end position="198"/>
    </location>
</feature>
<feature type="transmembrane region" description="Helical" evidence="1">
    <location>
        <begin position="183"/>
        <end position="204"/>
    </location>
</feature>
<evidence type="ECO:0000256" key="1">
    <source>
        <dbReference type="SAM" id="Phobius"/>
    </source>
</evidence>
<dbReference type="PANTHER" id="PTHR14969:SF13">
    <property type="entry name" value="AT30094P"/>
    <property type="match status" value="1"/>
</dbReference>
<dbReference type="Gene3D" id="1.20.144.10">
    <property type="entry name" value="Phosphatidic acid phosphatase type 2/haloperoxidase"/>
    <property type="match status" value="1"/>
</dbReference>
<evidence type="ECO:0000259" key="2">
    <source>
        <dbReference type="SMART" id="SM00014"/>
    </source>
</evidence>
<dbReference type="AlphaFoldDB" id="A0A2H0K8Z4"/>
<reference evidence="3 4" key="1">
    <citation type="submission" date="2017-09" db="EMBL/GenBank/DDBJ databases">
        <title>Depth-based differentiation of microbial function through sediment-hosted aquifers and enrichment of novel symbionts in the deep terrestrial subsurface.</title>
        <authorList>
            <person name="Probst A.J."/>
            <person name="Ladd B."/>
            <person name="Jarett J.K."/>
            <person name="Geller-Mcgrath D.E."/>
            <person name="Sieber C.M."/>
            <person name="Emerson J.B."/>
            <person name="Anantharaman K."/>
            <person name="Thomas B.C."/>
            <person name="Malmstrom R."/>
            <person name="Stieglmeier M."/>
            <person name="Klingl A."/>
            <person name="Woyke T."/>
            <person name="Ryan C.M."/>
            <person name="Banfield J.F."/>
        </authorList>
    </citation>
    <scope>NUCLEOTIDE SEQUENCE [LARGE SCALE GENOMIC DNA]</scope>
    <source>
        <strain evidence="3">CG11_big_fil_rev_8_21_14_0_20_40_24</strain>
    </source>
</reference>
<dbReference type="SUPFAM" id="SSF48317">
    <property type="entry name" value="Acid phosphatase/Vanadium-dependent haloperoxidase"/>
    <property type="match status" value="1"/>
</dbReference>
<keyword evidence="1" id="KW-0472">Membrane</keyword>
<keyword evidence="1" id="KW-0812">Transmembrane</keyword>
<protein>
    <recommendedName>
        <fullName evidence="2">Phosphatidic acid phosphatase type 2/haloperoxidase domain-containing protein</fullName>
    </recommendedName>
</protein>
<dbReference type="Proteomes" id="UP000229834">
    <property type="component" value="Unassembled WGS sequence"/>
</dbReference>
<dbReference type="Pfam" id="PF01569">
    <property type="entry name" value="PAP2"/>
    <property type="match status" value="1"/>
</dbReference>
<gene>
    <name evidence="3" type="ORF">COV95_01990</name>
</gene>
<feature type="transmembrane region" description="Helical" evidence="1">
    <location>
        <begin position="88"/>
        <end position="111"/>
    </location>
</feature>
<name>A0A2H0K8Z4_9BACT</name>
<feature type="transmembrane region" description="Helical" evidence="1">
    <location>
        <begin position="61"/>
        <end position="81"/>
    </location>
</feature>
<dbReference type="SMART" id="SM00014">
    <property type="entry name" value="acidPPc"/>
    <property type="match status" value="1"/>
</dbReference>
<feature type="transmembrane region" description="Helical" evidence="1">
    <location>
        <begin position="156"/>
        <end position="177"/>
    </location>
</feature>
<evidence type="ECO:0000313" key="4">
    <source>
        <dbReference type="Proteomes" id="UP000229834"/>
    </source>
</evidence>
<dbReference type="PANTHER" id="PTHR14969">
    <property type="entry name" value="SPHINGOSINE-1-PHOSPHATE PHOSPHOHYDROLASE"/>
    <property type="match status" value="1"/>
</dbReference>
<sequence length="213" mass="23846">MSNFLKQKKIVFISLFSLAAFLLVAFLVKYGVFFPSVDQQTYKFFISGVGMFVPFFSNLNAILDPLAVFAITLTASVFLLVNKYKAGAFTLLLSVSISTISALVAKSTFLITRPVGFVTETGWSFPSIHATVAAAFIFVTVFYFKHKISDHFLEDFFKTVVIIFLLLIIFSRLFLGVHWLSDVVAGIFLGTFLSSVVFYTVRLWGLRDYGNNS</sequence>
<comment type="caution">
    <text evidence="3">The sequence shown here is derived from an EMBL/GenBank/DDBJ whole genome shotgun (WGS) entry which is preliminary data.</text>
</comment>
<evidence type="ECO:0000313" key="3">
    <source>
        <dbReference type="EMBL" id="PIQ66844.1"/>
    </source>
</evidence>
<feature type="transmembrane region" description="Helical" evidence="1">
    <location>
        <begin position="123"/>
        <end position="144"/>
    </location>
</feature>
<accession>A0A2H0K8Z4</accession>
<dbReference type="InterPro" id="IPR036938">
    <property type="entry name" value="PAP2/HPO_sf"/>
</dbReference>
<keyword evidence="1" id="KW-1133">Transmembrane helix</keyword>